<dbReference type="GO" id="GO:0017089">
    <property type="term" value="F:glycolipid transfer activity"/>
    <property type="evidence" value="ECO:0007669"/>
    <property type="project" value="TreeGrafter"/>
</dbReference>
<dbReference type="Gene3D" id="2.60.450.10">
    <property type="entry name" value="Lipopolysaccharide (LPS) transport protein A like domain"/>
    <property type="match status" value="1"/>
</dbReference>
<evidence type="ECO:0000256" key="5">
    <source>
        <dbReference type="ARBA" id="ARBA00023136"/>
    </source>
</evidence>
<protein>
    <submittedName>
        <fullName evidence="6">Lipopolysaccharide export system protein LptC</fullName>
    </submittedName>
</protein>
<dbReference type="EMBL" id="LNYP01000008">
    <property type="protein sequence ID" value="KTD43522.1"/>
    <property type="molecule type" value="Genomic_DNA"/>
</dbReference>
<evidence type="ECO:0000256" key="3">
    <source>
        <dbReference type="ARBA" id="ARBA00022692"/>
    </source>
</evidence>
<keyword evidence="2" id="KW-0997">Cell inner membrane</keyword>
<dbReference type="InterPro" id="IPR052363">
    <property type="entry name" value="LPS_export_LptC"/>
</dbReference>
<name>A0A0W0XG81_9GAMM</name>
<evidence type="ECO:0000313" key="7">
    <source>
        <dbReference type="Proteomes" id="UP000054858"/>
    </source>
</evidence>
<accession>A0A0W0XG81</accession>
<dbReference type="PATRIC" id="fig|29423.5.peg.725"/>
<keyword evidence="5" id="KW-0472">Membrane</keyword>
<dbReference type="Proteomes" id="UP000054858">
    <property type="component" value="Unassembled WGS sequence"/>
</dbReference>
<dbReference type="RefSeq" id="WP_025385974.1">
    <property type="nucleotide sequence ID" value="NZ_LCUA01000005.1"/>
</dbReference>
<gene>
    <name evidence="6" type="primary">lptC</name>
    <name evidence="6" type="ORF">Loak_0697</name>
</gene>
<organism evidence="6 7">
    <name type="scientific">Legionella oakridgensis</name>
    <dbReference type="NCBI Taxonomy" id="29423"/>
    <lineage>
        <taxon>Bacteria</taxon>
        <taxon>Pseudomonadati</taxon>
        <taxon>Pseudomonadota</taxon>
        <taxon>Gammaproteobacteria</taxon>
        <taxon>Legionellales</taxon>
        <taxon>Legionellaceae</taxon>
        <taxon>Legionella</taxon>
    </lineage>
</organism>
<dbReference type="AlphaFoldDB" id="A0A0W0XG81"/>
<dbReference type="NCBIfam" id="TIGR04409">
    <property type="entry name" value="LptC_YrbK"/>
    <property type="match status" value="1"/>
</dbReference>
<dbReference type="PROSITE" id="PS51257">
    <property type="entry name" value="PROKAR_LIPOPROTEIN"/>
    <property type="match status" value="1"/>
</dbReference>
<keyword evidence="4" id="KW-1133">Transmembrane helix</keyword>
<dbReference type="GO" id="GO:0005886">
    <property type="term" value="C:plasma membrane"/>
    <property type="evidence" value="ECO:0007669"/>
    <property type="project" value="InterPro"/>
</dbReference>
<sequence>MNAGKQAVWLFIALIALACSGWYFASTPAVAIKLDAQTLSTTVDTTISQLTVRQYDAHGELANYLQTPLLRHIPKDNTHWLKTPHIMITQAKESPWEIRSKQAISLYGGQKITFNKNVIIHQSQHGQTPESTLTTEEMIYFPKDKLAITDKEVTYQQPGNIVQSTGMKAYLAEKRVQLLNQARGTYDPQHG</sequence>
<evidence type="ECO:0000313" key="6">
    <source>
        <dbReference type="EMBL" id="KTD43522.1"/>
    </source>
</evidence>
<evidence type="ECO:0000256" key="1">
    <source>
        <dbReference type="ARBA" id="ARBA00022475"/>
    </source>
</evidence>
<evidence type="ECO:0000256" key="4">
    <source>
        <dbReference type="ARBA" id="ARBA00022989"/>
    </source>
</evidence>
<dbReference type="Pfam" id="PF06835">
    <property type="entry name" value="LptC"/>
    <property type="match status" value="1"/>
</dbReference>
<proteinExistence type="predicted"/>
<dbReference type="PANTHER" id="PTHR37481:SF1">
    <property type="entry name" value="LIPOPOLYSACCHARIDE EXPORT SYSTEM PROTEIN LPTC"/>
    <property type="match status" value="1"/>
</dbReference>
<dbReference type="InterPro" id="IPR026265">
    <property type="entry name" value="LptC"/>
</dbReference>
<keyword evidence="3" id="KW-0812">Transmembrane</keyword>
<dbReference type="GO" id="GO:0030288">
    <property type="term" value="C:outer membrane-bounded periplasmic space"/>
    <property type="evidence" value="ECO:0007669"/>
    <property type="project" value="TreeGrafter"/>
</dbReference>
<reference evidence="6 7" key="1">
    <citation type="submission" date="2015-11" db="EMBL/GenBank/DDBJ databases">
        <title>Genomic analysis of 38 Legionella species identifies large and diverse effector repertoires.</title>
        <authorList>
            <person name="Burstein D."/>
            <person name="Amaro F."/>
            <person name="Zusman T."/>
            <person name="Lifshitz Z."/>
            <person name="Cohen O."/>
            <person name="Gilbert J.A."/>
            <person name="Pupko T."/>
            <person name="Shuman H.A."/>
            <person name="Segal G."/>
        </authorList>
    </citation>
    <scope>NUCLEOTIDE SEQUENCE [LARGE SCALE GENOMIC DNA]</scope>
    <source>
        <strain evidence="6 7">Oak Ridge-10</strain>
    </source>
</reference>
<dbReference type="GO" id="GO:0015221">
    <property type="term" value="F:lipopolysaccharide transmembrane transporter activity"/>
    <property type="evidence" value="ECO:0007669"/>
    <property type="project" value="InterPro"/>
</dbReference>
<evidence type="ECO:0000256" key="2">
    <source>
        <dbReference type="ARBA" id="ARBA00022519"/>
    </source>
</evidence>
<dbReference type="PANTHER" id="PTHR37481">
    <property type="entry name" value="LIPOPOLYSACCHARIDE EXPORT SYSTEM PROTEIN LPTC"/>
    <property type="match status" value="1"/>
</dbReference>
<keyword evidence="1" id="KW-1003">Cell membrane</keyword>
<dbReference type="InterPro" id="IPR010664">
    <property type="entry name" value="LipoPS_assembly_LptC-rel"/>
</dbReference>
<comment type="caution">
    <text evidence="6">The sequence shown here is derived from an EMBL/GenBank/DDBJ whole genome shotgun (WGS) entry which is preliminary data.</text>
</comment>